<dbReference type="SUPFAM" id="SSF55874">
    <property type="entry name" value="ATPase domain of HSP90 chaperone/DNA topoisomerase II/histidine kinase"/>
    <property type="match status" value="1"/>
</dbReference>
<keyword evidence="6" id="KW-0902">Two-component regulatory system</keyword>
<accession>A0AAQ3LA54</accession>
<gene>
    <name evidence="12" type="ORF">RZN69_03350</name>
</gene>
<dbReference type="SUPFAM" id="SSF47384">
    <property type="entry name" value="Homodimeric domain of signal transducing histidine kinase"/>
    <property type="match status" value="1"/>
</dbReference>
<dbReference type="PROSITE" id="PS50112">
    <property type="entry name" value="PAS"/>
    <property type="match status" value="1"/>
</dbReference>
<dbReference type="InterPro" id="IPR050736">
    <property type="entry name" value="Sensor_HK_Regulatory"/>
</dbReference>
<evidence type="ECO:0000256" key="4">
    <source>
        <dbReference type="ARBA" id="ARBA00022679"/>
    </source>
</evidence>
<dbReference type="SUPFAM" id="SSF55785">
    <property type="entry name" value="PYP-like sensor domain (PAS domain)"/>
    <property type="match status" value="1"/>
</dbReference>
<organism evidence="12 13">
    <name type="scientific">Rubellicoccus peritrichatus</name>
    <dbReference type="NCBI Taxonomy" id="3080537"/>
    <lineage>
        <taxon>Bacteria</taxon>
        <taxon>Pseudomonadati</taxon>
        <taxon>Verrucomicrobiota</taxon>
        <taxon>Opitutia</taxon>
        <taxon>Puniceicoccales</taxon>
        <taxon>Cerasicoccaceae</taxon>
        <taxon>Rubellicoccus</taxon>
    </lineage>
</organism>
<dbReference type="InterPro" id="IPR005467">
    <property type="entry name" value="His_kinase_dom"/>
</dbReference>
<dbReference type="InterPro" id="IPR036890">
    <property type="entry name" value="HATPase_C_sf"/>
</dbReference>
<dbReference type="AlphaFoldDB" id="A0AAQ3LA54"/>
<feature type="transmembrane region" description="Helical" evidence="8">
    <location>
        <begin position="15"/>
        <end position="33"/>
    </location>
</feature>
<evidence type="ECO:0000256" key="1">
    <source>
        <dbReference type="ARBA" id="ARBA00000085"/>
    </source>
</evidence>
<dbReference type="InterPro" id="IPR013767">
    <property type="entry name" value="PAS_fold"/>
</dbReference>
<dbReference type="Gene3D" id="1.10.287.130">
    <property type="match status" value="1"/>
</dbReference>
<dbReference type="PRINTS" id="PR00344">
    <property type="entry name" value="BCTRLSENSOR"/>
</dbReference>
<dbReference type="PROSITE" id="PS50109">
    <property type="entry name" value="HIS_KIN"/>
    <property type="match status" value="1"/>
</dbReference>
<evidence type="ECO:0000256" key="7">
    <source>
        <dbReference type="SAM" id="Coils"/>
    </source>
</evidence>
<keyword evidence="8" id="KW-0812">Transmembrane</keyword>
<dbReference type="CDD" id="cd00082">
    <property type="entry name" value="HisKA"/>
    <property type="match status" value="1"/>
</dbReference>
<name>A0AAQ3LA54_9BACT</name>
<dbReference type="InterPro" id="IPR035965">
    <property type="entry name" value="PAS-like_dom_sf"/>
</dbReference>
<reference evidence="12 13" key="1">
    <citation type="submission" date="2023-10" db="EMBL/GenBank/DDBJ databases">
        <title>Rubellicoccus peritrichatus gen. nov., sp. nov., isolated from an algae of coral reef tank.</title>
        <authorList>
            <person name="Luo J."/>
        </authorList>
    </citation>
    <scope>NUCLEOTIDE SEQUENCE [LARGE SCALE GENOMIC DNA]</scope>
    <source>
        <strain evidence="12 13">CR14</strain>
    </source>
</reference>
<dbReference type="InterPro" id="IPR000700">
    <property type="entry name" value="PAS-assoc_C"/>
</dbReference>
<dbReference type="KEGG" id="puo:RZN69_03350"/>
<keyword evidence="8" id="KW-0472">Membrane</keyword>
<dbReference type="InterPro" id="IPR036097">
    <property type="entry name" value="HisK_dim/P_sf"/>
</dbReference>
<dbReference type="PANTHER" id="PTHR43711">
    <property type="entry name" value="TWO-COMPONENT HISTIDINE KINASE"/>
    <property type="match status" value="1"/>
</dbReference>
<dbReference type="CDD" id="cd00075">
    <property type="entry name" value="HATPase"/>
    <property type="match status" value="1"/>
</dbReference>
<dbReference type="InterPro" id="IPR000014">
    <property type="entry name" value="PAS"/>
</dbReference>
<keyword evidence="3" id="KW-0597">Phosphoprotein</keyword>
<protein>
    <recommendedName>
        <fullName evidence="2">histidine kinase</fullName>
        <ecNumber evidence="2">2.7.13.3</ecNumber>
    </recommendedName>
</protein>
<dbReference type="SMART" id="SM00091">
    <property type="entry name" value="PAS"/>
    <property type="match status" value="1"/>
</dbReference>
<dbReference type="EC" id="2.7.13.3" evidence="2"/>
<dbReference type="GO" id="GO:0006355">
    <property type="term" value="P:regulation of DNA-templated transcription"/>
    <property type="evidence" value="ECO:0007669"/>
    <property type="project" value="InterPro"/>
</dbReference>
<evidence type="ECO:0000256" key="6">
    <source>
        <dbReference type="ARBA" id="ARBA00023012"/>
    </source>
</evidence>
<evidence type="ECO:0000256" key="3">
    <source>
        <dbReference type="ARBA" id="ARBA00022553"/>
    </source>
</evidence>
<dbReference type="SMART" id="SM00387">
    <property type="entry name" value="HATPase_c"/>
    <property type="match status" value="1"/>
</dbReference>
<evidence type="ECO:0000256" key="2">
    <source>
        <dbReference type="ARBA" id="ARBA00012438"/>
    </source>
</evidence>
<evidence type="ECO:0000313" key="12">
    <source>
        <dbReference type="EMBL" id="WOO42110.1"/>
    </source>
</evidence>
<feature type="domain" description="PAC" evidence="11">
    <location>
        <begin position="381"/>
        <end position="431"/>
    </location>
</feature>
<keyword evidence="5" id="KW-0418">Kinase</keyword>
<evidence type="ECO:0000313" key="13">
    <source>
        <dbReference type="Proteomes" id="UP001304300"/>
    </source>
</evidence>
<dbReference type="RefSeq" id="WP_317834594.1">
    <property type="nucleotide sequence ID" value="NZ_CP136920.1"/>
</dbReference>
<evidence type="ECO:0000259" key="11">
    <source>
        <dbReference type="PROSITE" id="PS50113"/>
    </source>
</evidence>
<feature type="coiled-coil region" evidence="7">
    <location>
        <begin position="415"/>
        <end position="442"/>
    </location>
</feature>
<keyword evidence="7" id="KW-0175">Coiled coil</keyword>
<dbReference type="EMBL" id="CP136920">
    <property type="protein sequence ID" value="WOO42110.1"/>
    <property type="molecule type" value="Genomic_DNA"/>
</dbReference>
<dbReference type="Gene3D" id="3.30.565.10">
    <property type="entry name" value="Histidine kinase-like ATPase, C-terminal domain"/>
    <property type="match status" value="1"/>
</dbReference>
<dbReference type="Pfam" id="PF00512">
    <property type="entry name" value="HisKA"/>
    <property type="match status" value="1"/>
</dbReference>
<comment type="catalytic activity">
    <reaction evidence="1">
        <text>ATP + protein L-histidine = ADP + protein N-phospho-L-histidine.</text>
        <dbReference type="EC" id="2.7.13.3"/>
    </reaction>
</comment>
<evidence type="ECO:0000259" key="10">
    <source>
        <dbReference type="PROSITE" id="PS50112"/>
    </source>
</evidence>
<dbReference type="CDD" id="cd00130">
    <property type="entry name" value="PAS"/>
    <property type="match status" value="1"/>
</dbReference>
<evidence type="ECO:0000259" key="9">
    <source>
        <dbReference type="PROSITE" id="PS50109"/>
    </source>
</evidence>
<proteinExistence type="predicted"/>
<dbReference type="NCBIfam" id="TIGR00229">
    <property type="entry name" value="sensory_box"/>
    <property type="match status" value="1"/>
</dbReference>
<keyword evidence="8" id="KW-1133">Transmembrane helix</keyword>
<feature type="domain" description="PAS" evidence="10">
    <location>
        <begin position="308"/>
        <end position="351"/>
    </location>
</feature>
<dbReference type="InterPro" id="IPR003594">
    <property type="entry name" value="HATPase_dom"/>
</dbReference>
<dbReference type="InterPro" id="IPR004358">
    <property type="entry name" value="Sig_transdc_His_kin-like_C"/>
</dbReference>
<dbReference type="SMART" id="SM00388">
    <property type="entry name" value="HisKA"/>
    <property type="match status" value="1"/>
</dbReference>
<dbReference type="Proteomes" id="UP001304300">
    <property type="component" value="Chromosome"/>
</dbReference>
<dbReference type="Pfam" id="PF00989">
    <property type="entry name" value="PAS"/>
    <property type="match status" value="1"/>
</dbReference>
<feature type="domain" description="Histidine kinase" evidence="9">
    <location>
        <begin position="442"/>
        <end position="660"/>
    </location>
</feature>
<feature type="coiled-coil region" evidence="7">
    <location>
        <begin position="33"/>
        <end position="70"/>
    </location>
</feature>
<evidence type="ECO:0000256" key="8">
    <source>
        <dbReference type="SAM" id="Phobius"/>
    </source>
</evidence>
<sequence length="681" mass="75687">MNKLPRRVVISKAKVGLLTALAFVAASFVAVIVDRADERLLDEEAQVELLEQLNQIEAVLENKLKKQTELTAAIAGYIQAQPNLTQREFEALAQNLAVASGGLIGVQLEQDSRISHVYPAWQFERLGDRPVDQLYSIGQDGELSPSTYFGDLLPDRDILLSRTPIRVKLRVPDAEQGAEDTEVLWGYVILVFDIESAIEASGLLAEKYPVAIALTFKPAKRPNEEIIFGDASVLSQKATSVSIGLPDGNWMLSGVDRGWQKILEHHRIRRRAIETVAVVLLSLTTFYFLNYLRSRGLVSDSEYARHESERQFAFLIREAAADPIAVFDREGKILEFNDESAHALGYSREEMSKLTVFDVDCGYTHDELKEGLEKLRPGQISRLRTKHQHKNGNEIPVEVRLGVVETGEGLRIISMVRDISAQKRYEEELENLNRDKDKFFSIIGHDLKGPLSGFLGLTEMLATDSEAFSPSELKMLGAEMNKAGKNLFNLLEDLLDWSRLQMGRIECDPQDFAIQDIVEANISLLSVNSRNKEIDLIADCEPDCAVHADLEMINTVVRNLISNAIKFTERGGSVTVSSIRKGDQIITSVADTGVGMDSKQVESLFVAGRSKRTEGTEKEKGTGFGLLLCYELVVRNGGELHVESKLGEGSVFSFNLPIVEANGETHPVRKKRTPTRPPING</sequence>
<dbReference type="InterPro" id="IPR003661">
    <property type="entry name" value="HisK_dim/P_dom"/>
</dbReference>
<dbReference type="PROSITE" id="PS50113">
    <property type="entry name" value="PAC"/>
    <property type="match status" value="1"/>
</dbReference>
<keyword evidence="4" id="KW-0808">Transferase</keyword>
<dbReference type="Gene3D" id="3.30.450.20">
    <property type="entry name" value="PAS domain"/>
    <property type="match status" value="1"/>
</dbReference>
<keyword evidence="13" id="KW-1185">Reference proteome</keyword>
<dbReference type="PANTHER" id="PTHR43711:SF31">
    <property type="entry name" value="HISTIDINE KINASE"/>
    <property type="match status" value="1"/>
</dbReference>
<evidence type="ECO:0000256" key="5">
    <source>
        <dbReference type="ARBA" id="ARBA00022777"/>
    </source>
</evidence>
<dbReference type="GO" id="GO:0000155">
    <property type="term" value="F:phosphorelay sensor kinase activity"/>
    <property type="evidence" value="ECO:0007669"/>
    <property type="project" value="InterPro"/>
</dbReference>
<dbReference type="Pfam" id="PF02518">
    <property type="entry name" value="HATPase_c"/>
    <property type="match status" value="1"/>
</dbReference>